<dbReference type="AlphaFoldDB" id="A0A2R5FGD8"/>
<evidence type="ECO:0008006" key="3">
    <source>
        <dbReference type="Google" id="ProtNLM"/>
    </source>
</evidence>
<dbReference type="Pfam" id="PF04365">
    <property type="entry name" value="BrnT_toxin"/>
    <property type="match status" value="1"/>
</dbReference>
<organism evidence="1 2">
    <name type="scientific">Nostoc commune NIES-4072</name>
    <dbReference type="NCBI Taxonomy" id="2005467"/>
    <lineage>
        <taxon>Bacteria</taxon>
        <taxon>Bacillati</taxon>
        <taxon>Cyanobacteriota</taxon>
        <taxon>Cyanophyceae</taxon>
        <taxon>Nostocales</taxon>
        <taxon>Nostocaceae</taxon>
        <taxon>Nostoc</taxon>
    </lineage>
</organism>
<dbReference type="OrthoDB" id="428036at2"/>
<comment type="caution">
    <text evidence="1">The sequence shown here is derived from an EMBL/GenBank/DDBJ whole genome shotgun (WGS) entry which is preliminary data.</text>
</comment>
<evidence type="ECO:0000313" key="1">
    <source>
        <dbReference type="EMBL" id="GBG17650.1"/>
    </source>
</evidence>
<protein>
    <recommendedName>
        <fullName evidence="3">BrnT family toxin</fullName>
    </recommendedName>
</protein>
<evidence type="ECO:0000313" key="2">
    <source>
        <dbReference type="Proteomes" id="UP000245124"/>
    </source>
</evidence>
<reference evidence="1 2" key="1">
    <citation type="submission" date="2017-06" db="EMBL/GenBank/DDBJ databases">
        <title>Genome sequencing of cyanobaciteial culture collection at National Institute for Environmental Studies (NIES).</title>
        <authorList>
            <person name="Hirose Y."/>
            <person name="Shimura Y."/>
            <person name="Fujisawa T."/>
            <person name="Nakamura Y."/>
            <person name="Kawachi M."/>
        </authorList>
    </citation>
    <scope>NUCLEOTIDE SEQUENCE [LARGE SCALE GENOMIC DNA]</scope>
    <source>
        <strain evidence="1 2">NIES-4072</strain>
    </source>
</reference>
<dbReference type="InterPro" id="IPR007460">
    <property type="entry name" value="BrnT_toxin"/>
</dbReference>
<sequence>MQFTWDENKRQSNLGKHGFDFVDASQVFEGATFTFEDERYAYREQRFITLGLLRGRVVVIAHTEVGDEIRVISMREGTKREQIIFFQSLSN</sequence>
<proteinExistence type="predicted"/>
<accession>A0A2R5FGD8</accession>
<dbReference type="InterPro" id="IPR038573">
    <property type="entry name" value="BrnT_sf"/>
</dbReference>
<name>A0A2R5FGD8_NOSCO</name>
<dbReference type="EMBL" id="BDUD01000001">
    <property type="protein sequence ID" value="GBG17650.1"/>
    <property type="molecule type" value="Genomic_DNA"/>
</dbReference>
<dbReference type="Gene3D" id="3.10.450.530">
    <property type="entry name" value="Ribonuclease toxin, BrnT, of type II toxin-antitoxin system"/>
    <property type="match status" value="1"/>
</dbReference>
<gene>
    <name evidence="1" type="ORF">NIES4072_13110</name>
</gene>
<keyword evidence="2" id="KW-1185">Reference proteome</keyword>
<dbReference type="Proteomes" id="UP000245124">
    <property type="component" value="Unassembled WGS sequence"/>
</dbReference>
<dbReference type="RefSeq" id="WP_109007819.1">
    <property type="nucleotide sequence ID" value="NZ_BDUD01000001.1"/>
</dbReference>